<dbReference type="AlphaFoldDB" id="A0A549YFJ4"/>
<proteinExistence type="predicted"/>
<dbReference type="InterPro" id="IPR003657">
    <property type="entry name" value="WRKY_dom"/>
</dbReference>
<dbReference type="GO" id="GO:0003700">
    <property type="term" value="F:DNA-binding transcription factor activity"/>
    <property type="evidence" value="ECO:0007669"/>
    <property type="project" value="InterPro"/>
</dbReference>
<dbReference type="EMBL" id="VJMZ01000001">
    <property type="protein sequence ID" value="TRM10660.1"/>
    <property type="molecule type" value="Genomic_DNA"/>
</dbReference>
<comment type="caution">
    <text evidence="4">The sequence shown here is derived from an EMBL/GenBank/DDBJ whole genome shotgun (WGS) entry which is preliminary data.</text>
</comment>
<gene>
    <name evidence="4" type="ORF">FH966_02385</name>
</gene>
<keyword evidence="2" id="KW-1133">Transmembrane helix</keyword>
<dbReference type="Proteomes" id="UP000319280">
    <property type="component" value="Unassembled WGS sequence"/>
</dbReference>
<accession>A0A549YFJ4</accession>
<feature type="region of interest" description="Disordered" evidence="1">
    <location>
        <begin position="210"/>
        <end position="240"/>
    </location>
</feature>
<feature type="domain" description="WRKY" evidence="3">
    <location>
        <begin position="331"/>
        <end position="404"/>
    </location>
</feature>
<name>A0A549YFJ4_9BACI</name>
<organism evidence="4 5">
    <name type="scientific">Lentibacillus cibarius</name>
    <dbReference type="NCBI Taxonomy" id="2583219"/>
    <lineage>
        <taxon>Bacteria</taxon>
        <taxon>Bacillati</taxon>
        <taxon>Bacillota</taxon>
        <taxon>Bacilli</taxon>
        <taxon>Bacillales</taxon>
        <taxon>Bacillaceae</taxon>
        <taxon>Lentibacillus</taxon>
    </lineage>
</organism>
<evidence type="ECO:0000313" key="4">
    <source>
        <dbReference type="EMBL" id="TRM10660.1"/>
    </source>
</evidence>
<evidence type="ECO:0000259" key="3">
    <source>
        <dbReference type="PROSITE" id="PS50811"/>
    </source>
</evidence>
<dbReference type="RefSeq" id="WP_142789935.1">
    <property type="nucleotide sequence ID" value="NZ_VJMZ01000001.1"/>
</dbReference>
<sequence length="452" mass="50356">MSKRLNVSEDTQVHMMATTLRKKDHQKNRVNVNREYSFVIKGLMVSTVLVGSLFAGGMSASADSFDRPSLSEKLEMEQETMSALEDLRGSVDTGFTIPKQQEEPSKQVSKTNQDNAMVTNLKMQTNVLKAGFKTGELNEKMFKDIMESLANIEAKLESNSNFSKQNELLDQVDITEEALNDNKILSIGVESFEKRSKSLKSIENIKSLLGESNGEKSSEPTNNTGTQQSTPDGDWNNPKKTQVVNGIEVKYGNHTYGSDNQKQYDKVMEIVNDAHNKYKDMEFGEEDAEYFEAYLDGERAQDRNIFTPTSDRDRGLVIAENVIKPLQKHGVSEETIKDSYKVARIAQNIARGKDTPRTGAPSSAYDGLVLGVADCDVYAQITSAVFDAKGYNTLILASDNHANPFVELDGEWFRVVSGEFMPVDMDRLLDVGNSIYSAPTDGYNFDSKSKKQ</sequence>
<evidence type="ECO:0000256" key="1">
    <source>
        <dbReference type="SAM" id="MobiDB-lite"/>
    </source>
</evidence>
<protein>
    <recommendedName>
        <fullName evidence="3">WRKY domain-containing protein</fullName>
    </recommendedName>
</protein>
<keyword evidence="2" id="KW-0812">Transmembrane</keyword>
<reference evidence="4 5" key="1">
    <citation type="submission" date="2019-07" db="EMBL/GenBank/DDBJ databases">
        <title>Genomic analysis of Lentibacillus sp. NKC851-2.</title>
        <authorList>
            <person name="Oh Y.J."/>
        </authorList>
    </citation>
    <scope>NUCLEOTIDE SEQUENCE [LARGE SCALE GENOMIC DNA]</scope>
    <source>
        <strain evidence="4 5">NKC851-2</strain>
    </source>
</reference>
<keyword evidence="5" id="KW-1185">Reference proteome</keyword>
<feature type="transmembrane region" description="Helical" evidence="2">
    <location>
        <begin position="38"/>
        <end position="58"/>
    </location>
</feature>
<feature type="compositionally biased region" description="Polar residues" evidence="1">
    <location>
        <begin position="219"/>
        <end position="231"/>
    </location>
</feature>
<evidence type="ECO:0000256" key="2">
    <source>
        <dbReference type="SAM" id="Phobius"/>
    </source>
</evidence>
<keyword evidence="2" id="KW-0472">Membrane</keyword>
<evidence type="ECO:0000313" key="5">
    <source>
        <dbReference type="Proteomes" id="UP000319280"/>
    </source>
</evidence>
<dbReference type="PROSITE" id="PS50811">
    <property type="entry name" value="WRKY"/>
    <property type="match status" value="1"/>
</dbReference>
<dbReference type="GO" id="GO:0043565">
    <property type="term" value="F:sequence-specific DNA binding"/>
    <property type="evidence" value="ECO:0007669"/>
    <property type="project" value="InterPro"/>
</dbReference>